<gene>
    <name evidence="5" type="primary">Dcaf8_3</name>
    <name evidence="5" type="ORF">G6Z75_0007367</name>
</gene>
<comment type="caution">
    <text evidence="5">The sequence shown here is derived from an EMBL/GenBank/DDBJ whole genome shotgun (WGS) entry which is preliminary data.</text>
</comment>
<dbReference type="Gene3D" id="2.130.10.10">
    <property type="entry name" value="YVTN repeat-like/Quinoprotein amine dehydrogenase"/>
    <property type="match status" value="1"/>
</dbReference>
<dbReference type="EMBL" id="JAANHZ010000709">
    <property type="protein sequence ID" value="KAG5307883.1"/>
    <property type="molecule type" value="Genomic_DNA"/>
</dbReference>
<dbReference type="GO" id="GO:0005737">
    <property type="term" value="C:cytoplasm"/>
    <property type="evidence" value="ECO:0007669"/>
    <property type="project" value="TreeGrafter"/>
</dbReference>
<feature type="compositionally biased region" description="Polar residues" evidence="4">
    <location>
        <begin position="223"/>
        <end position="244"/>
    </location>
</feature>
<evidence type="ECO:0000313" key="5">
    <source>
        <dbReference type="EMBL" id="KAG5307883.1"/>
    </source>
</evidence>
<keyword evidence="1 3" id="KW-0853">WD repeat</keyword>
<evidence type="ECO:0000256" key="1">
    <source>
        <dbReference type="ARBA" id="ARBA00022574"/>
    </source>
</evidence>
<dbReference type="GO" id="GO:0080008">
    <property type="term" value="C:Cul4-RING E3 ubiquitin ligase complex"/>
    <property type="evidence" value="ECO:0007669"/>
    <property type="project" value="TreeGrafter"/>
</dbReference>
<feature type="compositionally biased region" description="Acidic residues" evidence="4">
    <location>
        <begin position="250"/>
        <end position="279"/>
    </location>
</feature>
<feature type="compositionally biased region" description="Polar residues" evidence="4">
    <location>
        <begin position="34"/>
        <end position="53"/>
    </location>
</feature>
<sequence length="708" mass="81052">MNFESKVPDDTSNFFEVETFSNTENSDSEEFRKVQSSSLTDSHNSKNVNNYDVTSESNATLNKTSHIVEFNNHIACETVQNEQANEPVELSAEIKLTTNKCDKTNYMLKEKFYSISLNLVDLSQATTSQDNSSFLSCTNEANILHTDRNKIKRSSKCQVQINSDTLIEKSDSSDEVLSKRQKLNENVCNTSEGNLNNNTVTFQRNTLIAEQQNYYLINESPKNESSNTNLETGSETANNYQSNPYIHEDNWDEWEAINEDEGEKNEEDDDEEEDKDEDENNKKVADYQEIKKKFPNWHIVPEVISRQIGSNPLFDRRFYSSLYAVEQFQLMYKLYPAISNVESIDILNFNHKGNLIMCAICDEISIWDWATGKKNCSFTNDNNVLHAKWLLLDNLMVFCGEDGQICLLNLERNMSEKLMTYDGRLYKFAVHPETPYVILAAGINSKVLSIDIRESKPKELLLIEENSLKTVLYSIDSNPSNSNEFCIAGQSYCVMIYDRRKVSKPLCKLWPNYIGNNQNDVHVMSAMYNYNGTEILASYNNKNLFLFNRLITSSGGDYGHMYQNMYRSSIFIGNFFGPKSEYVVAGSNNNIFIWEKNSESIIQYMTGDRESVNYLEGHPHIPILATSGRDNNVKLWVPSKGKLSVILRSFGNFYEDELHYESNSNLDEDDINDIHTDDENSFSSSTAEFIEDNLSECGDVERIQCASS</sequence>
<keyword evidence="6" id="KW-1185">Reference proteome</keyword>
<dbReference type="InterPro" id="IPR045151">
    <property type="entry name" value="DCAF8"/>
</dbReference>
<keyword evidence="2" id="KW-0677">Repeat</keyword>
<dbReference type="SMART" id="SM00320">
    <property type="entry name" value="WD40"/>
    <property type="match status" value="4"/>
</dbReference>
<dbReference type="InterPro" id="IPR015943">
    <property type="entry name" value="WD40/YVTN_repeat-like_dom_sf"/>
</dbReference>
<dbReference type="Proteomes" id="UP000667349">
    <property type="component" value="Unassembled WGS sequence"/>
</dbReference>
<accession>A0A836ETL9</accession>
<evidence type="ECO:0000313" key="6">
    <source>
        <dbReference type="Proteomes" id="UP000667349"/>
    </source>
</evidence>
<dbReference type="PANTHER" id="PTHR15574">
    <property type="entry name" value="WD REPEAT DOMAIN-CONTAINING FAMILY"/>
    <property type="match status" value="1"/>
</dbReference>
<dbReference type="SUPFAM" id="SSF50978">
    <property type="entry name" value="WD40 repeat-like"/>
    <property type="match status" value="1"/>
</dbReference>
<dbReference type="Pfam" id="PF00400">
    <property type="entry name" value="WD40"/>
    <property type="match status" value="1"/>
</dbReference>
<protein>
    <submittedName>
        <fullName evidence="5">DCAF8 factor</fullName>
    </submittedName>
</protein>
<proteinExistence type="predicted"/>
<feature type="non-terminal residue" evidence="5">
    <location>
        <position position="708"/>
    </location>
</feature>
<feature type="non-terminal residue" evidence="5">
    <location>
        <position position="1"/>
    </location>
</feature>
<feature type="region of interest" description="Disordered" evidence="4">
    <location>
        <begin position="26"/>
        <end position="53"/>
    </location>
</feature>
<evidence type="ECO:0000256" key="4">
    <source>
        <dbReference type="SAM" id="MobiDB-lite"/>
    </source>
</evidence>
<dbReference type="InterPro" id="IPR036322">
    <property type="entry name" value="WD40_repeat_dom_sf"/>
</dbReference>
<feature type="repeat" description="WD" evidence="3">
    <location>
        <begin position="605"/>
        <end position="636"/>
    </location>
</feature>
<evidence type="ECO:0000256" key="3">
    <source>
        <dbReference type="PROSITE-ProRule" id="PRU00221"/>
    </source>
</evidence>
<organism evidence="5 6">
    <name type="scientific">Acromyrmex insinuator</name>
    <dbReference type="NCBI Taxonomy" id="230686"/>
    <lineage>
        <taxon>Eukaryota</taxon>
        <taxon>Metazoa</taxon>
        <taxon>Ecdysozoa</taxon>
        <taxon>Arthropoda</taxon>
        <taxon>Hexapoda</taxon>
        <taxon>Insecta</taxon>
        <taxon>Pterygota</taxon>
        <taxon>Neoptera</taxon>
        <taxon>Endopterygota</taxon>
        <taxon>Hymenoptera</taxon>
        <taxon>Apocrita</taxon>
        <taxon>Aculeata</taxon>
        <taxon>Formicoidea</taxon>
        <taxon>Formicidae</taxon>
        <taxon>Myrmicinae</taxon>
        <taxon>Acromyrmex</taxon>
    </lineage>
</organism>
<reference evidence="5" key="1">
    <citation type="submission" date="2020-02" db="EMBL/GenBank/DDBJ databases">
        <title>Relaxed selection underlies rapid genomic changes in the transitions from sociality to social parasitism in ants.</title>
        <authorList>
            <person name="Bi X."/>
        </authorList>
    </citation>
    <scope>NUCLEOTIDE SEQUENCE</scope>
    <source>
        <strain evidence="5">BGI-DK2013a</strain>
        <tissue evidence="5">Whole body</tissue>
    </source>
</reference>
<dbReference type="InterPro" id="IPR001680">
    <property type="entry name" value="WD40_rpt"/>
</dbReference>
<dbReference type="AlphaFoldDB" id="A0A836ETL9"/>
<dbReference type="PANTHER" id="PTHR15574:SF21">
    <property type="entry name" value="DDB1- AND CUL4-ASSOCIATED FACTOR 8"/>
    <property type="match status" value="1"/>
</dbReference>
<evidence type="ECO:0000256" key="2">
    <source>
        <dbReference type="ARBA" id="ARBA00022737"/>
    </source>
</evidence>
<feature type="region of interest" description="Disordered" evidence="4">
    <location>
        <begin position="219"/>
        <end position="283"/>
    </location>
</feature>
<dbReference type="PROSITE" id="PS50082">
    <property type="entry name" value="WD_REPEATS_2"/>
    <property type="match status" value="1"/>
</dbReference>
<name>A0A836ETL9_9HYME</name>